<dbReference type="GO" id="GO:0000166">
    <property type="term" value="F:nucleotide binding"/>
    <property type="evidence" value="ECO:0007669"/>
    <property type="project" value="InterPro"/>
</dbReference>
<dbReference type="InterPro" id="IPR052515">
    <property type="entry name" value="Gfo/Idh/MocA_Oxidoreductase"/>
</dbReference>
<protein>
    <submittedName>
        <fullName evidence="3">Dehydrogenase</fullName>
    </submittedName>
</protein>
<feature type="domain" description="Gfo/Idh/MocA-like oxidoreductase N-terminal" evidence="1">
    <location>
        <begin position="4"/>
        <end position="112"/>
    </location>
</feature>
<reference evidence="3" key="1">
    <citation type="submission" date="2021-03" db="EMBL/GenBank/DDBJ databases">
        <title>Whole genome shotgun sequence of Actinoplanes auranticolor NBRC 12245.</title>
        <authorList>
            <person name="Komaki H."/>
            <person name="Tamura T."/>
        </authorList>
    </citation>
    <scope>NUCLEOTIDE SEQUENCE</scope>
    <source>
        <strain evidence="3">NBRC 12245</strain>
    </source>
</reference>
<dbReference type="PANTHER" id="PTHR43249:SF1">
    <property type="entry name" value="D-GLUCOSIDE 3-DEHYDROGENASE"/>
    <property type="match status" value="1"/>
</dbReference>
<evidence type="ECO:0000259" key="1">
    <source>
        <dbReference type="Pfam" id="PF01408"/>
    </source>
</evidence>
<feature type="domain" description="GFO/IDH/MocA-like oxidoreductase" evidence="2">
    <location>
        <begin position="130"/>
        <end position="253"/>
    </location>
</feature>
<dbReference type="Gene3D" id="3.30.360.10">
    <property type="entry name" value="Dihydrodipicolinate Reductase, domain 2"/>
    <property type="match status" value="1"/>
</dbReference>
<dbReference type="Proteomes" id="UP000681340">
    <property type="component" value="Unassembled WGS sequence"/>
</dbReference>
<dbReference type="PANTHER" id="PTHR43249">
    <property type="entry name" value="UDP-N-ACETYL-2-AMINO-2-DEOXY-D-GLUCURONATE OXIDASE"/>
    <property type="match status" value="1"/>
</dbReference>
<evidence type="ECO:0000313" key="3">
    <source>
        <dbReference type="EMBL" id="GIM67039.1"/>
    </source>
</evidence>
<accession>A0A919S961</accession>
<organism evidence="3 4">
    <name type="scientific">Actinoplanes auranticolor</name>
    <dbReference type="NCBI Taxonomy" id="47988"/>
    <lineage>
        <taxon>Bacteria</taxon>
        <taxon>Bacillati</taxon>
        <taxon>Actinomycetota</taxon>
        <taxon>Actinomycetes</taxon>
        <taxon>Micromonosporales</taxon>
        <taxon>Micromonosporaceae</taxon>
        <taxon>Actinoplanes</taxon>
    </lineage>
</organism>
<dbReference type="AlphaFoldDB" id="A0A919S961"/>
<evidence type="ECO:0000313" key="4">
    <source>
        <dbReference type="Proteomes" id="UP000681340"/>
    </source>
</evidence>
<dbReference type="SUPFAM" id="SSF51735">
    <property type="entry name" value="NAD(P)-binding Rossmann-fold domains"/>
    <property type="match status" value="1"/>
</dbReference>
<gene>
    <name evidence="3" type="ORF">Aau02nite_25640</name>
</gene>
<dbReference type="SUPFAM" id="SSF55347">
    <property type="entry name" value="Glyceraldehyde-3-phosphate dehydrogenase-like, C-terminal domain"/>
    <property type="match status" value="1"/>
</dbReference>
<evidence type="ECO:0000259" key="2">
    <source>
        <dbReference type="Pfam" id="PF22725"/>
    </source>
</evidence>
<name>A0A919S961_9ACTN</name>
<keyword evidence="4" id="KW-1185">Reference proteome</keyword>
<dbReference type="Pfam" id="PF01408">
    <property type="entry name" value="GFO_IDH_MocA"/>
    <property type="match status" value="1"/>
</dbReference>
<dbReference type="EMBL" id="BOQL01000021">
    <property type="protein sequence ID" value="GIM67039.1"/>
    <property type="molecule type" value="Genomic_DNA"/>
</dbReference>
<dbReference type="Pfam" id="PF22725">
    <property type="entry name" value="GFO_IDH_MocA_C3"/>
    <property type="match status" value="1"/>
</dbReference>
<dbReference type="InterPro" id="IPR036291">
    <property type="entry name" value="NAD(P)-bd_dom_sf"/>
</dbReference>
<dbReference type="Gene3D" id="3.40.50.720">
    <property type="entry name" value="NAD(P)-binding Rossmann-like Domain"/>
    <property type="match status" value="1"/>
</dbReference>
<comment type="caution">
    <text evidence="3">The sequence shown here is derived from an EMBL/GenBank/DDBJ whole genome shotgun (WGS) entry which is preliminary data.</text>
</comment>
<sequence>MTTAAVIGCGDVSVVHLQAIEGLAGVELVGVCDTDADRAGAAAQRYGVPAFTDHRQLLEATRPEVVHVCTPHHQHVQVAIDCLDTGAGVLVEKPVAHTVAEADRLIEAAEARPDLRAGICLQNRYNAATRAARELLGSGRLGAVLGGSASVLWHRDAAYYAARPWRGRVRDSGGGVLINQAIHTLDLLEWLLGDVVRVRGHAGRYALDGVVDVEDTAHAVLDHAGGARSVFFATVAHVTDSPVTIEIVTEQAVLTIRGDLTVRYTDGRTETVAERRAGSAGRSYWGASHELLIADFYRTAAGPQPFWIGPREGARSLRLVHEIYRQHD</sequence>
<dbReference type="InterPro" id="IPR000683">
    <property type="entry name" value="Gfo/Idh/MocA-like_OxRdtase_N"/>
</dbReference>
<dbReference type="InterPro" id="IPR055170">
    <property type="entry name" value="GFO_IDH_MocA-like_dom"/>
</dbReference>
<proteinExistence type="predicted"/>
<dbReference type="RefSeq" id="WP_212988580.1">
    <property type="nucleotide sequence ID" value="NZ_BAABEA010000019.1"/>
</dbReference>